<dbReference type="EMBL" id="JALNTZ010000005">
    <property type="protein sequence ID" value="KAJ3650791.1"/>
    <property type="molecule type" value="Genomic_DNA"/>
</dbReference>
<dbReference type="InterPro" id="IPR038606">
    <property type="entry name" value="To_sf"/>
</dbReference>
<feature type="chain" id="PRO_5041231303" evidence="1">
    <location>
        <begin position="17"/>
        <end position="242"/>
    </location>
</feature>
<keyword evidence="3" id="KW-1185">Reference proteome</keyword>
<dbReference type="GO" id="GO:0005615">
    <property type="term" value="C:extracellular space"/>
    <property type="evidence" value="ECO:0007669"/>
    <property type="project" value="TreeGrafter"/>
</dbReference>
<gene>
    <name evidence="2" type="ORF">Zmor_016870</name>
</gene>
<dbReference type="Gene3D" id="3.15.10.30">
    <property type="entry name" value="Haemolymph juvenile hormone binding protein"/>
    <property type="match status" value="1"/>
</dbReference>
<dbReference type="PANTHER" id="PTHR11008">
    <property type="entry name" value="PROTEIN TAKEOUT-LIKE PROTEIN"/>
    <property type="match status" value="1"/>
</dbReference>
<name>A0AA38I8B8_9CUCU</name>
<organism evidence="2 3">
    <name type="scientific">Zophobas morio</name>
    <dbReference type="NCBI Taxonomy" id="2755281"/>
    <lineage>
        <taxon>Eukaryota</taxon>
        <taxon>Metazoa</taxon>
        <taxon>Ecdysozoa</taxon>
        <taxon>Arthropoda</taxon>
        <taxon>Hexapoda</taxon>
        <taxon>Insecta</taxon>
        <taxon>Pterygota</taxon>
        <taxon>Neoptera</taxon>
        <taxon>Endopterygota</taxon>
        <taxon>Coleoptera</taxon>
        <taxon>Polyphaga</taxon>
        <taxon>Cucujiformia</taxon>
        <taxon>Tenebrionidae</taxon>
        <taxon>Zophobas</taxon>
    </lineage>
</organism>
<dbReference type="AlphaFoldDB" id="A0AA38I8B8"/>
<evidence type="ECO:0000313" key="2">
    <source>
        <dbReference type="EMBL" id="KAJ3650791.1"/>
    </source>
</evidence>
<sequence length="242" mass="28057">MKLFASLLATIVAAQAVQLPPNFKKCNRHQPDFRGCLLDAARFGATQLNRPYKELKMASLDPLYIPKIQASVNTPLVNISSDLTDCKFHNLVRVDIEKFDIDFEAKTLHLAAFWPELKSECYFKIDGHMLRNRVQGEGPSSAIYRKFKWTFDMTYEEAKRRNKTYVKPVTTSFDGKPESVFMDMGFLGIDKEMGERINKIVNDNWSELYDDVKGYYLENARDTWVQIMHGWFARLSLEEAFD</sequence>
<dbReference type="InterPro" id="IPR010562">
    <property type="entry name" value="Haemolymph_juvenile_hormone-bd"/>
</dbReference>
<feature type="signal peptide" evidence="1">
    <location>
        <begin position="1"/>
        <end position="16"/>
    </location>
</feature>
<dbReference type="PANTHER" id="PTHR11008:SF32">
    <property type="entry name" value="CIRCADIAN CLOCK-CONTROLLED PROTEIN DAYWAKE-RELATED"/>
    <property type="match status" value="1"/>
</dbReference>
<dbReference type="Proteomes" id="UP001168821">
    <property type="component" value="Unassembled WGS sequence"/>
</dbReference>
<keyword evidence="1" id="KW-0732">Signal</keyword>
<proteinExistence type="predicted"/>
<dbReference type="SMART" id="SM00700">
    <property type="entry name" value="JHBP"/>
    <property type="match status" value="1"/>
</dbReference>
<evidence type="ECO:0000313" key="3">
    <source>
        <dbReference type="Proteomes" id="UP001168821"/>
    </source>
</evidence>
<protein>
    <submittedName>
        <fullName evidence="2">Uncharacterized protein</fullName>
    </submittedName>
</protein>
<accession>A0AA38I8B8</accession>
<dbReference type="Pfam" id="PF06585">
    <property type="entry name" value="JHBP"/>
    <property type="match status" value="1"/>
</dbReference>
<reference evidence="2" key="1">
    <citation type="journal article" date="2023" name="G3 (Bethesda)">
        <title>Whole genome assemblies of Zophobas morio and Tenebrio molitor.</title>
        <authorList>
            <person name="Kaur S."/>
            <person name="Stinson S.A."/>
            <person name="diCenzo G.C."/>
        </authorList>
    </citation>
    <scope>NUCLEOTIDE SEQUENCE</scope>
    <source>
        <strain evidence="2">QUZm001</strain>
    </source>
</reference>
<evidence type="ECO:0000256" key="1">
    <source>
        <dbReference type="SAM" id="SignalP"/>
    </source>
</evidence>
<comment type="caution">
    <text evidence="2">The sequence shown here is derived from an EMBL/GenBank/DDBJ whole genome shotgun (WGS) entry which is preliminary data.</text>
</comment>